<evidence type="ECO:0000313" key="1">
    <source>
        <dbReference type="EMBL" id="RAP72332.1"/>
    </source>
</evidence>
<name>A0A328TS03_9GAMM</name>
<gene>
    <name evidence="1" type="ORF">ACZ87_00838</name>
</gene>
<organism evidence="1 2">
    <name type="scientific">Candidatus Erwinia dacicola</name>
    <dbReference type="NCBI Taxonomy" id="252393"/>
    <lineage>
        <taxon>Bacteria</taxon>
        <taxon>Pseudomonadati</taxon>
        <taxon>Pseudomonadota</taxon>
        <taxon>Gammaproteobacteria</taxon>
        <taxon>Enterobacterales</taxon>
        <taxon>Erwiniaceae</taxon>
        <taxon>Erwinia</taxon>
    </lineage>
</organism>
<dbReference type="AlphaFoldDB" id="A0A328TS03"/>
<proteinExistence type="predicted"/>
<reference evidence="1" key="1">
    <citation type="submission" date="2018-04" db="EMBL/GenBank/DDBJ databases">
        <title>Genomes of the Obligate Erwinia dacicola and Facultative Enterobacter sp. OLF Endosymbionts of the Olive Fruit fly, Bactrocera oleae.</title>
        <authorList>
            <person name="Estes A.M."/>
            <person name="Hearn D.J."/>
            <person name="Agarwal S."/>
            <person name="Pierson E.A."/>
            <person name="Dunning-Hotopp J.C."/>
        </authorList>
    </citation>
    <scope>NUCLEOTIDE SEQUENCE [LARGE SCALE GENOMIC DNA]</scope>
    <source>
        <strain evidence="1">Oroville</strain>
    </source>
</reference>
<dbReference type="EMBL" id="LJAM02000043">
    <property type="protein sequence ID" value="RAP72332.1"/>
    <property type="molecule type" value="Genomic_DNA"/>
</dbReference>
<comment type="caution">
    <text evidence="1">The sequence shown here is derived from an EMBL/GenBank/DDBJ whole genome shotgun (WGS) entry which is preliminary data.</text>
</comment>
<protein>
    <submittedName>
        <fullName evidence="1">Uncharacterized protein</fullName>
    </submittedName>
</protein>
<evidence type="ECO:0000313" key="2">
    <source>
        <dbReference type="Proteomes" id="UP000244334"/>
    </source>
</evidence>
<sequence>MFFINHRARRLHLAAEKIVEADRKAMLLAVELGKNFVARRVNSVFALRRKKAGRAE</sequence>
<dbReference type="RefSeq" id="WP_167565519.1">
    <property type="nucleotide sequence ID" value="NZ_LJAM02000043.1"/>
</dbReference>
<keyword evidence="2" id="KW-1185">Reference proteome</keyword>
<dbReference type="Proteomes" id="UP000244334">
    <property type="component" value="Unassembled WGS sequence"/>
</dbReference>
<accession>A0A328TS03</accession>